<dbReference type="EMBL" id="AP028213">
    <property type="protein sequence ID" value="BEI88759.1"/>
    <property type="molecule type" value="Genomic_DNA"/>
</dbReference>
<feature type="region of interest" description="Disordered" evidence="12">
    <location>
        <begin position="13"/>
        <end position="45"/>
    </location>
</feature>
<dbReference type="Proteomes" id="UP001233271">
    <property type="component" value="Chromosome 2"/>
</dbReference>
<keyword evidence="5 11" id="KW-0963">Cytoplasm</keyword>
<feature type="region of interest" description="Disordered" evidence="12">
    <location>
        <begin position="215"/>
        <end position="259"/>
    </location>
</feature>
<evidence type="ECO:0000256" key="2">
    <source>
        <dbReference type="ARBA" id="ARBA00009056"/>
    </source>
</evidence>
<evidence type="ECO:0000256" key="5">
    <source>
        <dbReference type="ARBA" id="ARBA00022490"/>
    </source>
</evidence>
<organism evidence="13 14">
    <name type="scientific">Cutaneotrichosporon cavernicola</name>
    <dbReference type="NCBI Taxonomy" id="279322"/>
    <lineage>
        <taxon>Eukaryota</taxon>
        <taxon>Fungi</taxon>
        <taxon>Dikarya</taxon>
        <taxon>Basidiomycota</taxon>
        <taxon>Agaricomycotina</taxon>
        <taxon>Tremellomycetes</taxon>
        <taxon>Trichosporonales</taxon>
        <taxon>Trichosporonaceae</taxon>
        <taxon>Cutaneotrichosporon</taxon>
    </lineage>
</organism>
<evidence type="ECO:0000256" key="7">
    <source>
        <dbReference type="ARBA" id="ARBA00022679"/>
    </source>
</evidence>
<dbReference type="AlphaFoldDB" id="A0AA48KXX3"/>
<evidence type="ECO:0000313" key="13">
    <source>
        <dbReference type="EMBL" id="BEI88759.1"/>
    </source>
</evidence>
<dbReference type="PANTHER" id="PTHR21210">
    <property type="entry name" value="TRNA (URACIL-O(2)-)-METHYLTRANSFERASE-RELATED"/>
    <property type="match status" value="1"/>
</dbReference>
<keyword evidence="14" id="KW-1185">Reference proteome</keyword>
<evidence type="ECO:0000256" key="12">
    <source>
        <dbReference type="SAM" id="MobiDB-lite"/>
    </source>
</evidence>
<evidence type="ECO:0000256" key="4">
    <source>
        <dbReference type="ARBA" id="ARBA00017788"/>
    </source>
</evidence>
<evidence type="ECO:0000256" key="8">
    <source>
        <dbReference type="ARBA" id="ARBA00022691"/>
    </source>
</evidence>
<dbReference type="GeneID" id="85492630"/>
<keyword evidence="6 11" id="KW-0489">Methyltransferase</keyword>
<comment type="subcellular location">
    <subcellularLocation>
        <location evidence="1 11">Cytoplasm</location>
    </subcellularLocation>
</comment>
<dbReference type="PANTHER" id="PTHR21210:SF0">
    <property type="entry name" value="TRNA (URACIL-O(2)-)-METHYLTRANSFERASE-RELATED"/>
    <property type="match status" value="1"/>
</dbReference>
<proteinExistence type="inferred from homology"/>
<gene>
    <name evidence="13" type="primary">TRM44</name>
    <name evidence="13" type="ORF">CcaverHIS019_0201210</name>
</gene>
<evidence type="ECO:0000256" key="9">
    <source>
        <dbReference type="ARBA" id="ARBA00022694"/>
    </source>
</evidence>
<evidence type="ECO:0000256" key="3">
    <source>
        <dbReference type="ARBA" id="ARBA00012795"/>
    </source>
</evidence>
<evidence type="ECO:0000313" key="14">
    <source>
        <dbReference type="Proteomes" id="UP001233271"/>
    </source>
</evidence>
<dbReference type="Pfam" id="PF07757">
    <property type="entry name" value="AdoMet_MTase"/>
    <property type="match status" value="1"/>
</dbReference>
<name>A0AA48KXX3_9TREE</name>
<evidence type="ECO:0000256" key="1">
    <source>
        <dbReference type="ARBA" id="ARBA00004496"/>
    </source>
</evidence>
<reference evidence="13" key="1">
    <citation type="journal article" date="2023" name="BMC Genomics">
        <title>Chromosome-level genome assemblies of Cutaneotrichosporon spp. (Trichosporonales, Basidiomycota) reveal imbalanced evolution between nucleotide sequences and chromosome synteny.</title>
        <authorList>
            <person name="Kobayashi Y."/>
            <person name="Kayamori A."/>
            <person name="Aoki K."/>
            <person name="Shiwa Y."/>
            <person name="Matsutani M."/>
            <person name="Fujita N."/>
            <person name="Sugita T."/>
            <person name="Iwasaki W."/>
            <person name="Tanaka N."/>
            <person name="Takashima M."/>
        </authorList>
    </citation>
    <scope>NUCLEOTIDE SEQUENCE</scope>
    <source>
        <strain evidence="13">HIS019</strain>
    </source>
</reference>
<dbReference type="GO" id="GO:0141101">
    <property type="term" value="F:tRNA(Ser) (uridine(44)-2'-O-)-methyltransferase activity"/>
    <property type="evidence" value="ECO:0007669"/>
    <property type="project" value="UniProtKB-EC"/>
</dbReference>
<keyword evidence="7 11" id="KW-0808">Transferase</keyword>
<dbReference type="EC" id="2.1.1.211" evidence="3 11"/>
<dbReference type="RefSeq" id="XP_060454025.1">
    <property type="nucleotide sequence ID" value="XM_060597097.1"/>
</dbReference>
<keyword evidence="9 11" id="KW-0819">tRNA processing</keyword>
<comment type="function">
    <text evidence="11">Adenosyl-L-methionine (AdoMet)-dependent tRNA (uracil-O(2)-)-methyltransferase.</text>
</comment>
<accession>A0AA48KXX3</accession>
<keyword evidence="8 11" id="KW-0949">S-adenosyl-L-methionine</keyword>
<evidence type="ECO:0000256" key="11">
    <source>
        <dbReference type="RuleBase" id="RU368004"/>
    </source>
</evidence>
<dbReference type="KEGG" id="ccac:CcaHIS019_0201210"/>
<comment type="catalytic activity">
    <reaction evidence="10 11">
        <text>uridine(44) in tRNA(Ser) + S-adenosyl-L-methionine = 2'-O-methyluridine(44) in tRNA(Ser) + S-adenosyl-L-homocysteine + H(+)</text>
        <dbReference type="Rhea" id="RHEA:43100"/>
        <dbReference type="Rhea" id="RHEA-COMP:10339"/>
        <dbReference type="Rhea" id="RHEA-COMP:10340"/>
        <dbReference type="ChEBI" id="CHEBI:15378"/>
        <dbReference type="ChEBI" id="CHEBI:57856"/>
        <dbReference type="ChEBI" id="CHEBI:59789"/>
        <dbReference type="ChEBI" id="CHEBI:65315"/>
        <dbReference type="ChEBI" id="CHEBI:74478"/>
        <dbReference type="EC" id="2.1.1.211"/>
    </reaction>
</comment>
<evidence type="ECO:0000256" key="10">
    <source>
        <dbReference type="ARBA" id="ARBA00047957"/>
    </source>
</evidence>
<sequence>MALEDQVDPLAAVASEAKVSKPAKPNPTLKPKPGKEISRPKFEPTYLPHDATTPLSAPGWVVPLSAPAYFPLDLFHSVLQEQSLHPEQNSSLILRAEKLPGIPATDAVDDALAAHIGVDPVPIERLRVRFVPRQVHRDARLCQRNAAYSSDDGRLGFVVKTPEVISAAEMPYYHPPVRQLGFMWKADETGEPQEGDGPRVYGRIYIGYLPFEDSPTPAGDVLGPPPKPQRKRSPLAGPSSATEVVAPPATVLEDDTPEGREEARVAAERRLQRTCLHLLEKLHKHGHGTAHGYVKRVHHDVVVSREPFQDLYQALKERHKQLDSRVPQPWSTKVEDVKRHVWKSVRDGGSPDDRLLPNNIATWGSQDIAIAAFLMLLWRDIYPPREGSEVGMEWDKWGRPPGGFVDLGCGNGLLVHILVSEGYAGRGYELRQRRTWPQYPEATRCALVELPIDMPSLFPSTIGEWEAGAWPGRGANVIPDDSFLLGNHADELTPWIPLLSLLPAKPIPFLSLPCCLHTLDDKFTSNEFNPPAHAHTPEGGFEAGLDPGASRYKAYVMWLGWWGLQCGWKWEKESLRIPSTRGWGIVARSRWTKDAAEDRACRQWALDQVLGVRGRGEFKVRAKEGKEH</sequence>
<protein>
    <recommendedName>
        <fullName evidence="4 11">tRNA (uracil-O(2)-)-methyltransferase</fullName>
        <ecNumber evidence="3 11">2.1.1.211</ecNumber>
    </recommendedName>
</protein>
<dbReference type="InterPro" id="IPR011671">
    <property type="entry name" value="tRNA_uracil_MeTrfase"/>
</dbReference>
<evidence type="ECO:0000256" key="6">
    <source>
        <dbReference type="ARBA" id="ARBA00022603"/>
    </source>
</evidence>
<comment type="similarity">
    <text evidence="2 11">Belongs to the TRM44 family.</text>
</comment>
<dbReference type="GO" id="GO:0005737">
    <property type="term" value="C:cytoplasm"/>
    <property type="evidence" value="ECO:0007669"/>
    <property type="project" value="UniProtKB-SubCell"/>
</dbReference>
<feature type="compositionally biased region" description="Basic and acidic residues" evidence="12">
    <location>
        <begin position="33"/>
        <end position="42"/>
    </location>
</feature>
<dbReference type="GO" id="GO:0030488">
    <property type="term" value="P:tRNA methylation"/>
    <property type="evidence" value="ECO:0007669"/>
    <property type="project" value="UniProtKB-UniRule"/>
</dbReference>